<dbReference type="InterPro" id="IPR012951">
    <property type="entry name" value="BBE"/>
</dbReference>
<keyword evidence="5" id="KW-0560">Oxidoreductase</keyword>
<evidence type="ECO:0000256" key="4">
    <source>
        <dbReference type="ARBA" id="ARBA00022827"/>
    </source>
</evidence>
<feature type="non-terminal residue" evidence="7">
    <location>
        <position position="1"/>
    </location>
</feature>
<feature type="domain" description="FAD-binding PCMH-type" evidence="6">
    <location>
        <begin position="74"/>
        <end position="247"/>
    </location>
</feature>
<gene>
    <name evidence="7" type="primary">yvdP_2</name>
    <name evidence="7" type="ORF">g.55200</name>
</gene>
<dbReference type="InterPro" id="IPR006093">
    <property type="entry name" value="Oxy_OxRdtase_FAD_BS"/>
</dbReference>
<dbReference type="Pfam" id="PF01565">
    <property type="entry name" value="FAD_binding_4"/>
    <property type="match status" value="1"/>
</dbReference>
<dbReference type="PROSITE" id="PS00862">
    <property type="entry name" value="OX2_COVAL_FAD"/>
    <property type="match status" value="1"/>
</dbReference>
<evidence type="ECO:0000256" key="3">
    <source>
        <dbReference type="ARBA" id="ARBA00022630"/>
    </source>
</evidence>
<name>A0A1D1YLW5_9ARAE</name>
<dbReference type="PANTHER" id="PTHR42973:SF39">
    <property type="entry name" value="FAD-BINDING PCMH-TYPE DOMAIN-CONTAINING PROTEIN"/>
    <property type="match status" value="1"/>
</dbReference>
<dbReference type="Pfam" id="PF08031">
    <property type="entry name" value="BBE"/>
    <property type="match status" value="1"/>
</dbReference>
<dbReference type="PANTHER" id="PTHR42973">
    <property type="entry name" value="BINDING OXIDOREDUCTASE, PUTATIVE (AFU_ORTHOLOGUE AFUA_1G17690)-RELATED"/>
    <property type="match status" value="1"/>
</dbReference>
<keyword evidence="4" id="KW-0274">FAD</keyword>
<dbReference type="EMBL" id="GDJX01012299">
    <property type="protein sequence ID" value="JAT55637.1"/>
    <property type="molecule type" value="Transcribed_RNA"/>
</dbReference>
<dbReference type="InterPro" id="IPR050416">
    <property type="entry name" value="FAD-linked_Oxidoreductase"/>
</dbReference>
<evidence type="ECO:0000313" key="7">
    <source>
        <dbReference type="EMBL" id="JAT55637.1"/>
    </source>
</evidence>
<dbReference type="InterPro" id="IPR016169">
    <property type="entry name" value="FAD-bd_PCMH_sub2"/>
</dbReference>
<evidence type="ECO:0000256" key="2">
    <source>
        <dbReference type="ARBA" id="ARBA00005466"/>
    </source>
</evidence>
<dbReference type="GO" id="GO:0071949">
    <property type="term" value="F:FAD binding"/>
    <property type="evidence" value="ECO:0007669"/>
    <property type="project" value="InterPro"/>
</dbReference>
<keyword evidence="3" id="KW-0285">Flavoprotein</keyword>
<evidence type="ECO:0000256" key="1">
    <source>
        <dbReference type="ARBA" id="ARBA00001974"/>
    </source>
</evidence>
<dbReference type="PROSITE" id="PS51387">
    <property type="entry name" value="FAD_PCMH"/>
    <property type="match status" value="1"/>
</dbReference>
<dbReference type="Gene3D" id="3.30.465.10">
    <property type="match status" value="1"/>
</dbReference>
<evidence type="ECO:0000256" key="5">
    <source>
        <dbReference type="ARBA" id="ARBA00023002"/>
    </source>
</evidence>
<comment type="cofactor">
    <cofactor evidence="1">
        <name>FAD</name>
        <dbReference type="ChEBI" id="CHEBI:57692"/>
    </cofactor>
</comment>
<dbReference type="GO" id="GO:0016491">
    <property type="term" value="F:oxidoreductase activity"/>
    <property type="evidence" value="ECO:0007669"/>
    <property type="project" value="UniProtKB-KW"/>
</dbReference>
<dbReference type="InterPro" id="IPR006094">
    <property type="entry name" value="Oxid_FAD_bind_N"/>
</dbReference>
<accession>A0A1D1YLW5</accession>
<sequence>NSYFTFTANAIFKMKLIKQFDIISLLLWCILSFNFIENINASCPITCFCSIEGPVIYPNDKLFEPLIIDQNIRVNYTPSVLVYAINNKDVQRAVNCAVELRTDIIARSGGHSYEKYGIGGRDNVIVLDVTFINDITIDPVAKTAKIGAGNRLGNVYSKLSQAGFLIPAGTCPSVGVGGHTLGGGFGLFSRKYGLACDNVISMEMVDAKGNLLQINPTLNSDLFFALRGAGGGSYGIVTYFVFRIHQKPPQVTYMRLEFNRTNMTQVQQLFRAFNKFAPSLDSDIGLKMRLEKKFLFITGIYLGPCTKAKNAMKKFLDKAPEPISSKFDQKTFFDSVKELSRVSKYEVLSPKHNPNFFKVKSFYVEVGKGLTRKAVNTLADFLNNTSCQTFASFDLYGGAINIRNHNNSFIHRNMLYCIQMETGNWTSKEQGTKCVDELNEFGRNFQSRFTSYYSYQGYIDRNLSHWQTRYYGKDFKRLVEIKAKYDPNNLFKFPQSIPVKLSRSLRRYLKKFYKTIIKCNKC</sequence>
<dbReference type="InterPro" id="IPR036318">
    <property type="entry name" value="FAD-bd_PCMH-like_sf"/>
</dbReference>
<protein>
    <submittedName>
        <fullName evidence="7">Putative FAD-linked oxidoreductase yvdP</fullName>
    </submittedName>
</protein>
<dbReference type="AlphaFoldDB" id="A0A1D1YLW5"/>
<dbReference type="InterPro" id="IPR016166">
    <property type="entry name" value="FAD-bd_PCMH"/>
</dbReference>
<proteinExistence type="inferred from homology"/>
<dbReference type="Gene3D" id="3.40.462.20">
    <property type="match status" value="1"/>
</dbReference>
<dbReference type="SUPFAM" id="SSF56176">
    <property type="entry name" value="FAD-binding/transporter-associated domain-like"/>
    <property type="match status" value="1"/>
</dbReference>
<reference evidence="7" key="1">
    <citation type="submission" date="2015-07" db="EMBL/GenBank/DDBJ databases">
        <title>Transcriptome Assembly of Anthurium amnicola.</title>
        <authorList>
            <person name="Suzuki J."/>
        </authorList>
    </citation>
    <scope>NUCLEOTIDE SEQUENCE</scope>
</reference>
<evidence type="ECO:0000259" key="6">
    <source>
        <dbReference type="PROSITE" id="PS51387"/>
    </source>
</evidence>
<organism evidence="7">
    <name type="scientific">Anthurium amnicola</name>
    <dbReference type="NCBI Taxonomy" id="1678845"/>
    <lineage>
        <taxon>Eukaryota</taxon>
        <taxon>Viridiplantae</taxon>
        <taxon>Streptophyta</taxon>
        <taxon>Embryophyta</taxon>
        <taxon>Tracheophyta</taxon>
        <taxon>Spermatophyta</taxon>
        <taxon>Magnoliopsida</taxon>
        <taxon>Liliopsida</taxon>
        <taxon>Araceae</taxon>
        <taxon>Pothoideae</taxon>
        <taxon>Potheae</taxon>
        <taxon>Anthurium</taxon>
    </lineage>
</organism>
<comment type="similarity">
    <text evidence="2">Belongs to the oxygen-dependent FAD-linked oxidoreductase family.</text>
</comment>